<keyword evidence="3" id="KW-1185">Reference proteome</keyword>
<dbReference type="STRING" id="1214573.A0A0G2F4Q1"/>
<reference evidence="2 3" key="1">
    <citation type="submission" date="2015-05" db="EMBL/GenBank/DDBJ databases">
        <title>Distinctive expansion of gene families associated with plant cell wall degradation and secondary metabolism in the genomes of grapevine trunk pathogens.</title>
        <authorList>
            <person name="Lawrence D.P."/>
            <person name="Travadon R."/>
            <person name="Rolshausen P.E."/>
            <person name="Baumgartner K."/>
        </authorList>
    </citation>
    <scope>NUCLEOTIDE SEQUENCE [LARGE SCALE GENOMIC DNA]</scope>
    <source>
        <strain evidence="2">DA912</strain>
    </source>
</reference>
<proteinExistence type="predicted"/>
<feature type="repeat" description="ANK" evidence="1">
    <location>
        <begin position="43"/>
        <end position="80"/>
    </location>
</feature>
<organism evidence="2 3">
    <name type="scientific">Diaporthe ampelina</name>
    <dbReference type="NCBI Taxonomy" id="1214573"/>
    <lineage>
        <taxon>Eukaryota</taxon>
        <taxon>Fungi</taxon>
        <taxon>Dikarya</taxon>
        <taxon>Ascomycota</taxon>
        <taxon>Pezizomycotina</taxon>
        <taxon>Sordariomycetes</taxon>
        <taxon>Sordariomycetidae</taxon>
        <taxon>Diaporthales</taxon>
        <taxon>Diaporthaceae</taxon>
        <taxon>Diaporthe</taxon>
    </lineage>
</organism>
<reference evidence="2 3" key="2">
    <citation type="submission" date="2015-05" db="EMBL/GenBank/DDBJ databases">
        <authorList>
            <person name="Morales-Cruz A."/>
            <person name="Amrine K.C."/>
            <person name="Cantu D."/>
        </authorList>
    </citation>
    <scope>NUCLEOTIDE SEQUENCE [LARGE SCALE GENOMIC DNA]</scope>
    <source>
        <strain evidence="2">DA912</strain>
    </source>
</reference>
<evidence type="ECO:0000313" key="3">
    <source>
        <dbReference type="Proteomes" id="UP000034680"/>
    </source>
</evidence>
<dbReference type="InterPro" id="IPR002110">
    <property type="entry name" value="Ankyrin_rpt"/>
</dbReference>
<dbReference type="Pfam" id="PF12796">
    <property type="entry name" value="Ank_2"/>
    <property type="match status" value="1"/>
</dbReference>
<dbReference type="OrthoDB" id="341259at2759"/>
<dbReference type="Gene3D" id="1.25.40.20">
    <property type="entry name" value="Ankyrin repeat-containing domain"/>
    <property type="match status" value="2"/>
</dbReference>
<comment type="caution">
    <text evidence="2">The sequence shown here is derived from an EMBL/GenBank/DDBJ whole genome shotgun (WGS) entry which is preliminary data.</text>
</comment>
<accession>A0A0G2F4Q1</accession>
<evidence type="ECO:0000313" key="2">
    <source>
        <dbReference type="EMBL" id="KKY29747.1"/>
    </source>
</evidence>
<dbReference type="SUPFAM" id="SSF48403">
    <property type="entry name" value="Ankyrin repeat"/>
    <property type="match status" value="2"/>
</dbReference>
<sequence>MKFDDESEGQTPLALVAANRTSLVRTLQVFLDVGVDVNARGNRGETPIYLVLDGGDFDPVAAGKVQLLLRYGARLDVYSDRGYCAFDRALAISRSTGDASVVDFIFQHGTTANFGDGYLDRVVAHSYAFHLFNECRLLTGHGAALKLSDERLYTNIRNGIDRKDLKQINFHLDLFPDRIKPFEILEMALRHYKDAKEDDMEIIKSLLARPGLGSTETCLASRLLSVACKHHLKVAVARLLLDKGGQVNEFDSGWETPLSYAVDIECRPMVRYLLLHGADPHMAPSDEDWSSHVSKSTPGHYMEHLAFGDNRYLTPFMRAISLYRHEDTHESCDTDASGKLAHPLEFMLQHKPLPPISQDPESLSYIHYALAWPDSLRILLARGADPNSSGHCTRPPLLHFLAIADKLRPAKPEALSILLEFGADIHRTDAEGRSFLTMMRRCTLAMANNPLFDAELEHEKLGFAAGLLVRNFFITLDAKTGEDYVQPRPKEVADANYSEYLDRLAAYSDRQRQLASWAPGDMNRRWSEVGWAGR</sequence>
<evidence type="ECO:0000256" key="1">
    <source>
        <dbReference type="PROSITE-ProRule" id="PRU00023"/>
    </source>
</evidence>
<dbReference type="InterPro" id="IPR036770">
    <property type="entry name" value="Ankyrin_rpt-contain_sf"/>
</dbReference>
<protein>
    <submittedName>
        <fullName evidence="2">Putative nacht and ankyrin domain protein</fullName>
    </submittedName>
</protein>
<gene>
    <name evidence="2" type="ORF">UCDDA912_g10328</name>
</gene>
<dbReference type="PROSITE" id="PS50088">
    <property type="entry name" value="ANK_REPEAT"/>
    <property type="match status" value="2"/>
</dbReference>
<name>A0A0G2F4Q1_9PEZI</name>
<dbReference type="EMBL" id="LCUC01000631">
    <property type="protein sequence ID" value="KKY29747.1"/>
    <property type="molecule type" value="Genomic_DNA"/>
</dbReference>
<keyword evidence="1" id="KW-0040">ANK repeat</keyword>
<dbReference type="SMART" id="SM00248">
    <property type="entry name" value="ANK"/>
    <property type="match status" value="6"/>
</dbReference>
<feature type="repeat" description="ANK" evidence="1">
    <location>
        <begin position="8"/>
        <end position="42"/>
    </location>
</feature>
<dbReference type="PANTHER" id="PTHR24118">
    <property type="entry name" value="POTE ANKYRIN DOMAIN"/>
    <property type="match status" value="1"/>
</dbReference>
<dbReference type="AlphaFoldDB" id="A0A0G2F4Q1"/>
<dbReference type="Proteomes" id="UP000034680">
    <property type="component" value="Unassembled WGS sequence"/>
</dbReference>
<dbReference type="PANTHER" id="PTHR24118:SF99">
    <property type="entry name" value="POTE ANKYRIN DOMAIN FAMILY MEMBER 3C-RELATED"/>
    <property type="match status" value="1"/>
</dbReference>